<organism evidence="2 3">
    <name type="scientific">Anoxybacteroides rupiense</name>
    <dbReference type="NCBI Taxonomy" id="311460"/>
    <lineage>
        <taxon>Bacteria</taxon>
        <taxon>Bacillati</taxon>
        <taxon>Bacillota</taxon>
        <taxon>Bacilli</taxon>
        <taxon>Bacillales</taxon>
        <taxon>Anoxybacillaceae</taxon>
        <taxon>Anoxybacteroides</taxon>
    </lineage>
</organism>
<accession>A0ABT5W5H2</accession>
<name>A0ABT5W5H2_9BACL</name>
<keyword evidence="1" id="KW-0472">Membrane</keyword>
<evidence type="ECO:0000313" key="2">
    <source>
        <dbReference type="EMBL" id="MDE8564547.1"/>
    </source>
</evidence>
<protein>
    <recommendedName>
        <fullName evidence="4">ABC transporter permease</fullName>
    </recommendedName>
</protein>
<reference evidence="2 3" key="1">
    <citation type="submission" date="2023-01" db="EMBL/GenBank/DDBJ databases">
        <title>Genome-based reclassification of Anoxybacillus geothermalis as a later heterotypic synonym of Anoxybacillus rupiensis.</title>
        <authorList>
            <person name="Inan Bektas K."/>
            <person name="Canakci S."/>
            <person name="Belduz A.A."/>
            <person name="Guler H.H."/>
        </authorList>
    </citation>
    <scope>NUCLEOTIDE SEQUENCE [LARGE SCALE GENOMIC DNA]</scope>
    <source>
        <strain evidence="2 3">DSM 17127</strain>
    </source>
</reference>
<keyword evidence="1" id="KW-1133">Transmembrane helix</keyword>
<dbReference type="EMBL" id="JAQOTG010000011">
    <property type="protein sequence ID" value="MDE8564547.1"/>
    <property type="molecule type" value="Genomic_DNA"/>
</dbReference>
<feature type="transmembrane region" description="Helical" evidence="1">
    <location>
        <begin position="36"/>
        <end position="59"/>
    </location>
</feature>
<dbReference type="Proteomes" id="UP001213979">
    <property type="component" value="Unassembled WGS sequence"/>
</dbReference>
<gene>
    <name evidence="2" type="ORF">PNH38_11760</name>
</gene>
<evidence type="ECO:0000256" key="1">
    <source>
        <dbReference type="SAM" id="Phobius"/>
    </source>
</evidence>
<feature type="transmembrane region" description="Helical" evidence="1">
    <location>
        <begin position="9"/>
        <end position="30"/>
    </location>
</feature>
<keyword evidence="3" id="KW-1185">Reference proteome</keyword>
<evidence type="ECO:0008006" key="4">
    <source>
        <dbReference type="Google" id="ProtNLM"/>
    </source>
</evidence>
<evidence type="ECO:0000313" key="3">
    <source>
        <dbReference type="Proteomes" id="UP001213979"/>
    </source>
</evidence>
<dbReference type="RefSeq" id="WP_275191992.1">
    <property type="nucleotide sequence ID" value="NZ_JAQOTG010000011.1"/>
</dbReference>
<proteinExistence type="predicted"/>
<sequence length="68" mass="7885">MDKKKIHPIWLLSIFINAIAMGILAFNHYMFKQKGIGLVVLLMSLSFMFFIMTIIGLIINNKIDRTKK</sequence>
<comment type="caution">
    <text evidence="2">The sequence shown here is derived from an EMBL/GenBank/DDBJ whole genome shotgun (WGS) entry which is preliminary data.</text>
</comment>
<keyword evidence="1" id="KW-0812">Transmembrane</keyword>